<sequence length="488" mass="54421">MKLLHLIEELETETEDKSMIKDISVQGIADSSLDVEKNFIFVAIKGFNTDGHSFIGQAIQKGACAVVGEEDITDSLVPYIRVKSSRRALGIIANKFYGSPSKDKLLIGVTGTNGKTTTSYLLRHVLEANGISCSMIGTIQNVINGEVTQCVNTTPGSLVIHELLSNSNDEVAIMEVSSHALTQHRVEGLKFDYCLFTNLYHDHLDYHTSMEEYFHAKALLFDKLQDDGQAIVNTDSSWGEKLSMMLQDKGKRIYAIGEVESSDLRLLNFNLESSTITVKENNELIHICSPMSGVHNMYNVAMAYATAKHLKLGEECILNSIYGFTGVDGRFEVSQQDNGSMVVVDYAHTPDAIFHCLRTARLCGAKRVLHIFGFRGDRDSTKRQEMLSITSELSDHYILTVDDLNAVSHKEMVGTLKYLNDTFGNEKGMVVADRTIAIKQALDQSIPGDWIVITGKGHEQYQQNYHLPTESDKDTIMYLNNTKRQLLE</sequence>
<keyword evidence="10 12" id="KW-0131">Cell cycle</keyword>
<feature type="domain" description="Mur ligase N-terminal catalytic" evidence="13">
    <location>
        <begin position="31"/>
        <end position="97"/>
    </location>
</feature>
<evidence type="ECO:0000256" key="1">
    <source>
        <dbReference type="ARBA" id="ARBA00004752"/>
    </source>
</evidence>
<dbReference type="Pfam" id="PF01225">
    <property type="entry name" value="Mur_ligase"/>
    <property type="match status" value="1"/>
</dbReference>
<dbReference type="InterPro" id="IPR036565">
    <property type="entry name" value="Mur-like_cat_sf"/>
</dbReference>
<dbReference type="EC" id="6.3.2.13" evidence="16"/>
<keyword evidence="5 12" id="KW-0132">Cell division</keyword>
<keyword evidence="7" id="KW-0067">ATP-binding</keyword>
<dbReference type="InterPro" id="IPR005761">
    <property type="entry name" value="UDP-N-AcMur-Glu-dNH2Pim_ligase"/>
</dbReference>
<evidence type="ECO:0000256" key="2">
    <source>
        <dbReference type="ARBA" id="ARBA00005898"/>
    </source>
</evidence>
<dbReference type="InterPro" id="IPR000713">
    <property type="entry name" value="Mur_ligase_N"/>
</dbReference>
<dbReference type="Gene3D" id="3.90.190.20">
    <property type="entry name" value="Mur ligase, C-terminal domain"/>
    <property type="match status" value="1"/>
</dbReference>
<accession>A0ABY4HBR4</accession>
<evidence type="ECO:0000256" key="12">
    <source>
        <dbReference type="RuleBase" id="RU004135"/>
    </source>
</evidence>
<dbReference type="SUPFAM" id="SSF53244">
    <property type="entry name" value="MurD-like peptide ligases, peptide-binding domain"/>
    <property type="match status" value="1"/>
</dbReference>
<keyword evidence="11 12" id="KW-0961">Cell wall biogenesis/degradation</keyword>
<dbReference type="NCBIfam" id="NF001126">
    <property type="entry name" value="PRK00139.1-4"/>
    <property type="match status" value="1"/>
</dbReference>
<evidence type="ECO:0000313" key="16">
    <source>
        <dbReference type="EMBL" id="UOR12049.1"/>
    </source>
</evidence>
<keyword evidence="17" id="KW-1185">Reference proteome</keyword>
<dbReference type="InterPro" id="IPR036615">
    <property type="entry name" value="Mur_ligase_C_dom_sf"/>
</dbReference>
<evidence type="ECO:0000259" key="15">
    <source>
        <dbReference type="Pfam" id="PF08245"/>
    </source>
</evidence>
<gene>
    <name evidence="16" type="ORF">MUO15_00435</name>
</gene>
<dbReference type="InterPro" id="IPR013221">
    <property type="entry name" value="Mur_ligase_cen"/>
</dbReference>
<dbReference type="PROSITE" id="PS01011">
    <property type="entry name" value="FOLYLPOLYGLU_SYNT_1"/>
    <property type="match status" value="1"/>
</dbReference>
<evidence type="ECO:0000256" key="3">
    <source>
        <dbReference type="ARBA" id="ARBA00022490"/>
    </source>
</evidence>
<dbReference type="NCBIfam" id="TIGR01085">
    <property type="entry name" value="murE"/>
    <property type="match status" value="1"/>
</dbReference>
<organism evidence="16 17">
    <name type="scientific">Halobacillus amylolyticus</name>
    <dbReference type="NCBI Taxonomy" id="2932259"/>
    <lineage>
        <taxon>Bacteria</taxon>
        <taxon>Bacillati</taxon>
        <taxon>Bacillota</taxon>
        <taxon>Bacilli</taxon>
        <taxon>Bacillales</taxon>
        <taxon>Bacillaceae</taxon>
        <taxon>Halobacillus</taxon>
    </lineage>
</organism>
<feature type="domain" description="Mur ligase central" evidence="15">
    <location>
        <begin position="109"/>
        <end position="306"/>
    </location>
</feature>
<dbReference type="InterPro" id="IPR018109">
    <property type="entry name" value="Folylpolyglutamate_synth_CS"/>
</dbReference>
<evidence type="ECO:0000259" key="14">
    <source>
        <dbReference type="Pfam" id="PF02875"/>
    </source>
</evidence>
<dbReference type="Proteomes" id="UP000830326">
    <property type="component" value="Chromosome"/>
</dbReference>
<evidence type="ECO:0000256" key="5">
    <source>
        <dbReference type="ARBA" id="ARBA00022618"/>
    </source>
</evidence>
<proteinExistence type="inferred from homology"/>
<dbReference type="Gene3D" id="3.40.1190.10">
    <property type="entry name" value="Mur-like, catalytic domain"/>
    <property type="match status" value="1"/>
</dbReference>
<evidence type="ECO:0000256" key="9">
    <source>
        <dbReference type="ARBA" id="ARBA00022984"/>
    </source>
</evidence>
<evidence type="ECO:0000256" key="6">
    <source>
        <dbReference type="ARBA" id="ARBA00022741"/>
    </source>
</evidence>
<keyword evidence="4 16" id="KW-0436">Ligase</keyword>
<keyword evidence="6" id="KW-0547">Nucleotide-binding</keyword>
<evidence type="ECO:0000256" key="8">
    <source>
        <dbReference type="ARBA" id="ARBA00022960"/>
    </source>
</evidence>
<dbReference type="SUPFAM" id="SSF53623">
    <property type="entry name" value="MurD-like peptide ligases, catalytic domain"/>
    <property type="match status" value="1"/>
</dbReference>
<comment type="similarity">
    <text evidence="2">Belongs to the MurCDEF family. MurE subfamily.</text>
</comment>
<protein>
    <submittedName>
        <fullName evidence="16">UDP-N-acetylmuramoyl-L-alanyl-D-glutamate--2, 6-diaminopimelate ligase</fullName>
        <ecNumber evidence="16">6.3.2.13</ecNumber>
    </submittedName>
</protein>
<comment type="pathway">
    <text evidence="1 12">Cell wall biogenesis; peptidoglycan biosynthesis.</text>
</comment>
<evidence type="ECO:0000259" key="13">
    <source>
        <dbReference type="Pfam" id="PF01225"/>
    </source>
</evidence>
<dbReference type="GO" id="GO:0008765">
    <property type="term" value="F:UDP-N-acetylmuramoylalanyl-D-glutamate-2,6-diaminopimelate ligase activity"/>
    <property type="evidence" value="ECO:0007669"/>
    <property type="project" value="UniProtKB-EC"/>
</dbReference>
<dbReference type="InterPro" id="IPR004101">
    <property type="entry name" value="Mur_ligase_C"/>
</dbReference>
<dbReference type="Pfam" id="PF02875">
    <property type="entry name" value="Mur_ligase_C"/>
    <property type="match status" value="1"/>
</dbReference>
<evidence type="ECO:0000256" key="10">
    <source>
        <dbReference type="ARBA" id="ARBA00023306"/>
    </source>
</evidence>
<keyword evidence="3" id="KW-0963">Cytoplasm</keyword>
<reference evidence="16" key="1">
    <citation type="submission" date="2022-04" db="EMBL/GenBank/DDBJ databases">
        <title>Halobacillus sp. isolated from saltern.</title>
        <authorList>
            <person name="Won M."/>
            <person name="Lee C.-M."/>
            <person name="Woen H.-Y."/>
            <person name="Kwon S.-W."/>
        </authorList>
    </citation>
    <scope>NUCLEOTIDE SEQUENCE</scope>
    <source>
        <strain evidence="16">SSHM10-5</strain>
    </source>
</reference>
<dbReference type="PANTHER" id="PTHR23135">
    <property type="entry name" value="MUR LIGASE FAMILY MEMBER"/>
    <property type="match status" value="1"/>
</dbReference>
<name>A0ABY4HBR4_9BACI</name>
<dbReference type="SUPFAM" id="SSF63418">
    <property type="entry name" value="MurE/MurF N-terminal domain"/>
    <property type="match status" value="1"/>
</dbReference>
<feature type="domain" description="Mur ligase C-terminal" evidence="14">
    <location>
        <begin position="329"/>
        <end position="457"/>
    </location>
</feature>
<evidence type="ECO:0000256" key="4">
    <source>
        <dbReference type="ARBA" id="ARBA00022598"/>
    </source>
</evidence>
<evidence type="ECO:0000256" key="7">
    <source>
        <dbReference type="ARBA" id="ARBA00022840"/>
    </source>
</evidence>
<dbReference type="Gene3D" id="3.40.1390.10">
    <property type="entry name" value="MurE/MurF, N-terminal domain"/>
    <property type="match status" value="1"/>
</dbReference>
<dbReference type="EMBL" id="CP095075">
    <property type="protein sequence ID" value="UOR12049.1"/>
    <property type="molecule type" value="Genomic_DNA"/>
</dbReference>
<keyword evidence="8 12" id="KW-0133">Cell shape</keyword>
<keyword evidence="9 12" id="KW-0573">Peptidoglycan synthesis</keyword>
<dbReference type="Pfam" id="PF08245">
    <property type="entry name" value="Mur_ligase_M"/>
    <property type="match status" value="1"/>
</dbReference>
<dbReference type="PANTHER" id="PTHR23135:SF4">
    <property type="entry name" value="UDP-N-ACETYLMURAMOYL-L-ALANYL-D-GLUTAMATE--2,6-DIAMINOPIMELATE LIGASE MURE HOMOLOG, CHLOROPLASTIC"/>
    <property type="match status" value="1"/>
</dbReference>
<dbReference type="RefSeq" id="WP_245032564.1">
    <property type="nucleotide sequence ID" value="NZ_CP095075.1"/>
</dbReference>
<comment type="subcellular location">
    <subcellularLocation>
        <location evidence="12">Cytoplasm</location>
    </subcellularLocation>
</comment>
<evidence type="ECO:0000313" key="17">
    <source>
        <dbReference type="Proteomes" id="UP000830326"/>
    </source>
</evidence>
<dbReference type="InterPro" id="IPR035911">
    <property type="entry name" value="MurE/MurF_N"/>
</dbReference>
<evidence type="ECO:0000256" key="11">
    <source>
        <dbReference type="ARBA" id="ARBA00023316"/>
    </source>
</evidence>